<evidence type="ECO:0000313" key="1">
    <source>
        <dbReference type="EMBL" id="MDB9484962.1"/>
    </source>
</evidence>
<dbReference type="Proteomes" id="UP001212123">
    <property type="component" value="Unassembled WGS sequence"/>
</dbReference>
<sequence>MTTVSIDFGTSNTVISILEADTQQPKSLRFPNLSRLFLGVNPHGERV</sequence>
<accession>A0ABT5A172</accession>
<evidence type="ECO:0000313" key="2">
    <source>
        <dbReference type="Proteomes" id="UP001212123"/>
    </source>
</evidence>
<dbReference type="EMBL" id="JAQMTU010000002">
    <property type="protein sequence ID" value="MDB9484962.1"/>
    <property type="molecule type" value="Genomic_DNA"/>
</dbReference>
<protein>
    <recommendedName>
        <fullName evidence="3">Hsp70 family protein</fullName>
    </recommendedName>
</protein>
<keyword evidence="2" id="KW-1185">Reference proteome</keyword>
<organism evidence="1 2">
    <name type="scientific">Dolichospermum circinale CS-537/01</name>
    <dbReference type="NCBI Taxonomy" id="3021739"/>
    <lineage>
        <taxon>Bacteria</taxon>
        <taxon>Bacillati</taxon>
        <taxon>Cyanobacteriota</taxon>
        <taxon>Cyanophyceae</taxon>
        <taxon>Nostocales</taxon>
        <taxon>Aphanizomenonaceae</taxon>
        <taxon>Dolichospermum</taxon>
        <taxon>Dolichospermum circinale</taxon>
    </lineage>
</organism>
<gene>
    <name evidence="1" type="ORF">PN492_00030</name>
</gene>
<reference evidence="1 2" key="1">
    <citation type="submission" date="2023-01" db="EMBL/GenBank/DDBJ databases">
        <title>Genomes from the Australian National Cyanobacteria Reference Collection.</title>
        <authorList>
            <person name="Willis A."/>
            <person name="Lee E.M.F."/>
        </authorList>
    </citation>
    <scope>NUCLEOTIDE SEQUENCE [LARGE SCALE GENOMIC DNA]</scope>
    <source>
        <strain evidence="1 2">CS-537/01</strain>
    </source>
</reference>
<proteinExistence type="predicted"/>
<name>A0ABT5A172_9CYAN</name>
<dbReference type="RefSeq" id="WP_231387593.1">
    <property type="nucleotide sequence ID" value="NZ_JAQMTU010000002.1"/>
</dbReference>
<evidence type="ECO:0008006" key="3">
    <source>
        <dbReference type="Google" id="ProtNLM"/>
    </source>
</evidence>
<comment type="caution">
    <text evidence="1">The sequence shown here is derived from an EMBL/GenBank/DDBJ whole genome shotgun (WGS) entry which is preliminary data.</text>
</comment>